<accession>A0A2I1G0Q3</accession>
<gene>
    <name evidence="3" type="ORF">RhiirA4_538658</name>
</gene>
<keyword evidence="4" id="KW-1185">Reference proteome</keyword>
<comment type="caution">
    <text evidence="3">The sequence shown here is derived from an EMBL/GenBank/DDBJ whole genome shotgun (WGS) entry which is preliminary data.</text>
</comment>
<name>A0A2I1G0Q3_9GLOM</name>
<proteinExistence type="predicted"/>
<dbReference type="Proteomes" id="UP000234323">
    <property type="component" value="Unassembled WGS sequence"/>
</dbReference>
<reference evidence="3 4" key="1">
    <citation type="submission" date="2015-10" db="EMBL/GenBank/DDBJ databases">
        <title>Genome analyses suggest a sexual origin of heterokaryosis in a supposedly ancient asexual fungus.</title>
        <authorList>
            <person name="Ropars J."/>
            <person name="Sedzielewska K."/>
            <person name="Noel J."/>
            <person name="Charron P."/>
            <person name="Farinelli L."/>
            <person name="Marton T."/>
            <person name="Kruger M."/>
            <person name="Pelin A."/>
            <person name="Brachmann A."/>
            <person name="Corradi N."/>
        </authorList>
    </citation>
    <scope>NUCLEOTIDE SEQUENCE [LARGE SCALE GENOMIC DNA]</scope>
    <source>
        <strain evidence="3 4">A4</strain>
    </source>
</reference>
<protein>
    <submittedName>
        <fullName evidence="3">Uncharacterized protein</fullName>
    </submittedName>
</protein>
<organism evidence="3 4">
    <name type="scientific">Rhizophagus irregularis</name>
    <dbReference type="NCBI Taxonomy" id="588596"/>
    <lineage>
        <taxon>Eukaryota</taxon>
        <taxon>Fungi</taxon>
        <taxon>Fungi incertae sedis</taxon>
        <taxon>Mucoromycota</taxon>
        <taxon>Glomeromycotina</taxon>
        <taxon>Glomeromycetes</taxon>
        <taxon>Glomerales</taxon>
        <taxon>Glomeraceae</taxon>
        <taxon>Rhizophagus</taxon>
    </lineage>
</organism>
<keyword evidence="2" id="KW-0472">Membrane</keyword>
<evidence type="ECO:0000256" key="2">
    <source>
        <dbReference type="SAM" id="Phobius"/>
    </source>
</evidence>
<keyword evidence="2" id="KW-1133">Transmembrane helix</keyword>
<evidence type="ECO:0000313" key="3">
    <source>
        <dbReference type="EMBL" id="PKY40193.1"/>
    </source>
</evidence>
<evidence type="ECO:0000256" key="1">
    <source>
        <dbReference type="SAM" id="MobiDB-lite"/>
    </source>
</evidence>
<keyword evidence="2" id="KW-0812">Transmembrane</keyword>
<feature type="compositionally biased region" description="Basic and acidic residues" evidence="1">
    <location>
        <begin position="8"/>
        <end position="24"/>
    </location>
</feature>
<dbReference type="EMBL" id="LLXI01000091">
    <property type="protein sequence ID" value="PKY40193.1"/>
    <property type="molecule type" value="Genomic_DNA"/>
</dbReference>
<feature type="transmembrane region" description="Helical" evidence="2">
    <location>
        <begin position="28"/>
        <end position="47"/>
    </location>
</feature>
<sequence>MVGNEQENTEKDEEKINKEDKQEGSERIGVEYFIAIFGVFSTLYYTITIKSDIEIMNGELKYRIDTKFDNKFDKKFDNKIEILDKKFEFKFLSSLN</sequence>
<dbReference type="AlphaFoldDB" id="A0A2I1G0Q3"/>
<feature type="region of interest" description="Disordered" evidence="1">
    <location>
        <begin position="1"/>
        <end position="24"/>
    </location>
</feature>
<evidence type="ECO:0000313" key="4">
    <source>
        <dbReference type="Proteomes" id="UP000234323"/>
    </source>
</evidence>